<dbReference type="Proteomes" id="UP000312512">
    <property type="component" value="Unassembled WGS sequence"/>
</dbReference>
<sequence>MSPRRPGRHIVGRIATAGTVTSKPATVTHWLEVYNPSKKKGESSGHTQIKSKTAFSEAHRGKAGWGYKACEKDVMPGGGAARCITWWV</sequence>
<comment type="caution">
    <text evidence="1">The sequence shown here is derived from an EMBL/GenBank/DDBJ whole genome shotgun (WGS) entry which is preliminary data.</text>
</comment>
<dbReference type="EMBL" id="VDLX02000022">
    <property type="protein sequence ID" value="KAB8188920.1"/>
    <property type="molecule type" value="Genomic_DNA"/>
</dbReference>
<keyword evidence="2" id="KW-1185">Reference proteome</keyword>
<dbReference type="RefSeq" id="WP_139636123.1">
    <property type="nucleotide sequence ID" value="NZ_VDLX02000022.1"/>
</dbReference>
<organism evidence="1 2">
    <name type="scientific">Nonomuraea phyllanthi</name>
    <dbReference type="NCBI Taxonomy" id="2219224"/>
    <lineage>
        <taxon>Bacteria</taxon>
        <taxon>Bacillati</taxon>
        <taxon>Actinomycetota</taxon>
        <taxon>Actinomycetes</taxon>
        <taxon>Streptosporangiales</taxon>
        <taxon>Streptosporangiaceae</taxon>
        <taxon>Nonomuraea</taxon>
    </lineage>
</organism>
<evidence type="ECO:0000313" key="2">
    <source>
        <dbReference type="Proteomes" id="UP000312512"/>
    </source>
</evidence>
<reference evidence="1 2" key="1">
    <citation type="submission" date="2019-10" db="EMBL/GenBank/DDBJ databases">
        <title>Nonomuraea sp. nov., isolated from Phyllanthus amarus.</title>
        <authorList>
            <person name="Klykleung N."/>
            <person name="Tanasupawat S."/>
        </authorList>
    </citation>
    <scope>NUCLEOTIDE SEQUENCE [LARGE SCALE GENOMIC DNA]</scope>
    <source>
        <strain evidence="1 2">PA1-10</strain>
    </source>
</reference>
<name>A0A5C4VI56_9ACTN</name>
<accession>A0A5C4VI56</accession>
<gene>
    <name evidence="1" type="ORF">FH608_041265</name>
</gene>
<dbReference type="OrthoDB" id="3539658at2"/>
<dbReference type="AlphaFoldDB" id="A0A5C4VI56"/>
<evidence type="ECO:0000313" key="1">
    <source>
        <dbReference type="EMBL" id="KAB8188920.1"/>
    </source>
</evidence>
<protein>
    <submittedName>
        <fullName evidence="1">Uncharacterized protein</fullName>
    </submittedName>
</protein>
<proteinExistence type="predicted"/>